<dbReference type="Pfam" id="PF00367">
    <property type="entry name" value="PTS_EIIB"/>
    <property type="match status" value="1"/>
</dbReference>
<evidence type="ECO:0000256" key="12">
    <source>
        <dbReference type="SAM" id="Phobius"/>
    </source>
</evidence>
<evidence type="ECO:0000256" key="3">
    <source>
        <dbReference type="ARBA" id="ARBA00022475"/>
    </source>
</evidence>
<dbReference type="InterPro" id="IPR001127">
    <property type="entry name" value="PTS_EIIA_1_perm"/>
</dbReference>
<dbReference type="Pfam" id="PF02378">
    <property type="entry name" value="PTS_EIIC"/>
    <property type="match status" value="1"/>
</dbReference>
<comment type="subcellular location">
    <subcellularLocation>
        <location evidence="1">Cell membrane</location>
        <topology evidence="1">Multi-pass membrane protein</topology>
    </subcellularLocation>
</comment>
<organism evidence="16 17">
    <name type="scientific">Caldibacillus thermoamylovorans</name>
    <dbReference type="NCBI Taxonomy" id="35841"/>
    <lineage>
        <taxon>Bacteria</taxon>
        <taxon>Bacillati</taxon>
        <taxon>Bacillota</taxon>
        <taxon>Bacilli</taxon>
        <taxon>Bacillales</taxon>
        <taxon>Bacillaceae</taxon>
        <taxon>Caldibacillus</taxon>
    </lineage>
</organism>
<keyword evidence="10 12" id="KW-0472">Membrane</keyword>
<evidence type="ECO:0000256" key="5">
    <source>
        <dbReference type="ARBA" id="ARBA00022679"/>
    </source>
</evidence>
<keyword evidence="2" id="KW-0813">Transport</keyword>
<dbReference type="GO" id="GO:0015771">
    <property type="term" value="P:trehalose transport"/>
    <property type="evidence" value="ECO:0007669"/>
    <property type="project" value="TreeGrafter"/>
</dbReference>
<feature type="active site" description="Phosphocysteine intermediate; for EIIB activity" evidence="11">
    <location>
        <position position="26"/>
    </location>
</feature>
<dbReference type="SUPFAM" id="SSF55604">
    <property type="entry name" value="Glucose permease domain IIB"/>
    <property type="match status" value="1"/>
</dbReference>
<evidence type="ECO:0000256" key="11">
    <source>
        <dbReference type="PROSITE-ProRule" id="PRU00421"/>
    </source>
</evidence>
<evidence type="ECO:0000256" key="9">
    <source>
        <dbReference type="ARBA" id="ARBA00022989"/>
    </source>
</evidence>
<feature type="transmembrane region" description="Helical" evidence="12">
    <location>
        <begin position="141"/>
        <end position="161"/>
    </location>
</feature>
<protein>
    <submittedName>
        <fullName evidence="16">Beta-glucosides PTS, EIIBCA</fullName>
    </submittedName>
</protein>
<evidence type="ECO:0000259" key="15">
    <source>
        <dbReference type="PROSITE" id="PS51103"/>
    </source>
</evidence>
<dbReference type="FunFam" id="2.70.70.10:FF:000001">
    <property type="entry name" value="PTS system glucose-specific IIA component"/>
    <property type="match status" value="1"/>
</dbReference>
<keyword evidence="8" id="KW-0418">Kinase</keyword>
<feature type="transmembrane region" description="Helical" evidence="12">
    <location>
        <begin position="111"/>
        <end position="135"/>
    </location>
</feature>
<feature type="transmembrane region" description="Helical" evidence="12">
    <location>
        <begin position="384"/>
        <end position="403"/>
    </location>
</feature>
<feature type="transmembrane region" description="Helical" evidence="12">
    <location>
        <begin position="198"/>
        <end position="223"/>
    </location>
</feature>
<accession>A0A090J4Q0</accession>
<dbReference type="PANTHER" id="PTHR30175:SF1">
    <property type="entry name" value="PTS SYSTEM ARBUTIN-, CELLOBIOSE-, AND SALICIN-SPECIFIC EIIBC COMPONENT-RELATED"/>
    <property type="match status" value="1"/>
</dbReference>
<dbReference type="Proteomes" id="UP000040576">
    <property type="component" value="Unassembled WGS sequence"/>
</dbReference>
<evidence type="ECO:0000259" key="13">
    <source>
        <dbReference type="PROSITE" id="PS51093"/>
    </source>
</evidence>
<dbReference type="EMBL" id="CCRF01000089">
    <property type="protein sequence ID" value="CEE02850.1"/>
    <property type="molecule type" value="Genomic_DNA"/>
</dbReference>
<dbReference type="Gene3D" id="2.70.70.10">
    <property type="entry name" value="Glucose Permease (Domain IIA)"/>
    <property type="match status" value="1"/>
</dbReference>
<dbReference type="FunFam" id="3.30.1360.60:FF:000001">
    <property type="entry name" value="PTS system glucose-specific IIBC component PtsG"/>
    <property type="match status" value="1"/>
</dbReference>
<dbReference type="InterPro" id="IPR018113">
    <property type="entry name" value="PTrfase_EIIB_Cys"/>
</dbReference>
<feature type="domain" description="PTS EIIC type-1" evidence="15">
    <location>
        <begin position="102"/>
        <end position="456"/>
    </location>
</feature>
<keyword evidence="5" id="KW-0808">Transferase</keyword>
<gene>
    <name evidence="16" type="ORF">BT1A1_3063</name>
</gene>
<evidence type="ECO:0000256" key="6">
    <source>
        <dbReference type="ARBA" id="ARBA00022683"/>
    </source>
</evidence>
<evidence type="ECO:0000256" key="4">
    <source>
        <dbReference type="ARBA" id="ARBA00022597"/>
    </source>
</evidence>
<keyword evidence="9 12" id="KW-1133">Transmembrane helix</keyword>
<feature type="transmembrane region" description="Helical" evidence="12">
    <location>
        <begin position="277"/>
        <end position="300"/>
    </location>
</feature>
<dbReference type="InterPro" id="IPR001996">
    <property type="entry name" value="PTS_IIB_1"/>
</dbReference>
<dbReference type="GO" id="GO:0016301">
    <property type="term" value="F:kinase activity"/>
    <property type="evidence" value="ECO:0007669"/>
    <property type="project" value="UniProtKB-KW"/>
</dbReference>
<evidence type="ECO:0000256" key="2">
    <source>
        <dbReference type="ARBA" id="ARBA00022448"/>
    </source>
</evidence>
<keyword evidence="17" id="KW-1185">Reference proteome</keyword>
<dbReference type="NCBIfam" id="TIGR01995">
    <property type="entry name" value="PTS-II-ABC-beta"/>
    <property type="match status" value="1"/>
</dbReference>
<dbReference type="GO" id="GO:0008982">
    <property type="term" value="F:protein-N(PI)-phosphohistidine-sugar phosphotransferase activity"/>
    <property type="evidence" value="ECO:0007669"/>
    <property type="project" value="InterPro"/>
</dbReference>
<dbReference type="PANTHER" id="PTHR30175">
    <property type="entry name" value="PHOSPHOTRANSFERASE SYSTEM TRANSPORT PROTEIN"/>
    <property type="match status" value="1"/>
</dbReference>
<evidence type="ECO:0000256" key="7">
    <source>
        <dbReference type="ARBA" id="ARBA00022692"/>
    </source>
</evidence>
<dbReference type="RefSeq" id="WP_034772753.1">
    <property type="nucleotide sequence ID" value="NZ_CCRF01000089.1"/>
</dbReference>
<dbReference type="AlphaFoldDB" id="A0A090J4Q0"/>
<keyword evidence="3" id="KW-1003">Cell membrane</keyword>
<dbReference type="InterPro" id="IPR036878">
    <property type="entry name" value="Glu_permease_IIB"/>
</dbReference>
<dbReference type="CDD" id="cd00210">
    <property type="entry name" value="PTS_IIA_glc"/>
    <property type="match status" value="1"/>
</dbReference>
<dbReference type="Pfam" id="PF00358">
    <property type="entry name" value="PTS_EIIA_1"/>
    <property type="match status" value="1"/>
</dbReference>
<evidence type="ECO:0000313" key="16">
    <source>
        <dbReference type="EMBL" id="CEE02850.1"/>
    </source>
</evidence>
<feature type="transmembrane region" description="Helical" evidence="12">
    <location>
        <begin position="423"/>
        <end position="446"/>
    </location>
</feature>
<dbReference type="PROSITE" id="PS01035">
    <property type="entry name" value="PTS_EIIB_TYPE_1_CYS"/>
    <property type="match status" value="1"/>
</dbReference>
<keyword evidence="7 12" id="KW-0812">Transmembrane</keyword>
<dbReference type="GO" id="GO:0005886">
    <property type="term" value="C:plasma membrane"/>
    <property type="evidence" value="ECO:0007669"/>
    <property type="project" value="UniProtKB-SubCell"/>
</dbReference>
<dbReference type="InterPro" id="IPR011055">
    <property type="entry name" value="Dup_hybrid_motif"/>
</dbReference>
<name>A0A090J4Q0_9BACI</name>
<evidence type="ECO:0000313" key="17">
    <source>
        <dbReference type="Proteomes" id="UP000040576"/>
    </source>
</evidence>
<dbReference type="InterPro" id="IPR003352">
    <property type="entry name" value="PTS_EIIC"/>
</dbReference>
<dbReference type="InterPro" id="IPR011297">
    <property type="entry name" value="PTS_IIABC_b_glu"/>
</dbReference>
<dbReference type="SUPFAM" id="SSF51261">
    <property type="entry name" value="Duplicated hybrid motif"/>
    <property type="match status" value="1"/>
</dbReference>
<evidence type="ECO:0000256" key="1">
    <source>
        <dbReference type="ARBA" id="ARBA00004651"/>
    </source>
</evidence>
<evidence type="ECO:0000256" key="8">
    <source>
        <dbReference type="ARBA" id="ARBA00022777"/>
    </source>
</evidence>
<dbReference type="GO" id="GO:0009401">
    <property type="term" value="P:phosphoenolpyruvate-dependent sugar phosphotransferase system"/>
    <property type="evidence" value="ECO:0007669"/>
    <property type="project" value="UniProtKB-KW"/>
</dbReference>
<dbReference type="InterPro" id="IPR013013">
    <property type="entry name" value="PTS_EIIC_1"/>
</dbReference>
<evidence type="ECO:0000256" key="10">
    <source>
        <dbReference type="ARBA" id="ARBA00023136"/>
    </source>
</evidence>
<dbReference type="CDD" id="cd00212">
    <property type="entry name" value="PTS_IIB_glc"/>
    <property type="match status" value="1"/>
</dbReference>
<reference evidence="16 17" key="1">
    <citation type="submission" date="2014-07" db="EMBL/GenBank/DDBJ databases">
        <authorList>
            <person name="Wibberg Daniel"/>
        </authorList>
    </citation>
    <scope>NUCLEOTIDE SEQUENCE [LARGE SCALE GENOMIC DNA]</scope>
</reference>
<feature type="domain" description="PTS EIIA type-1" evidence="13">
    <location>
        <begin position="488"/>
        <end position="592"/>
    </location>
</feature>
<dbReference type="PROSITE" id="PS51098">
    <property type="entry name" value="PTS_EIIB_TYPE_1"/>
    <property type="match status" value="1"/>
</dbReference>
<feature type="transmembrane region" description="Helical" evidence="12">
    <location>
        <begin position="351"/>
        <end position="372"/>
    </location>
</feature>
<dbReference type="PROSITE" id="PS51103">
    <property type="entry name" value="PTS_EIIC_TYPE_1"/>
    <property type="match status" value="1"/>
</dbReference>
<dbReference type="InterPro" id="IPR050558">
    <property type="entry name" value="PTS_Sugar-Specific_Components"/>
</dbReference>
<sequence length="617" mass="66996">MKYENLSKQIIKAVGGKNNIISVVHCATRLRFTLKDESKANDEEVKAIKEVLSLVKKGGQYQLVIGNNVDLVYNELVKIANINPKPDKKEKDDRSVFDKIIGSITGSIAPVIPLLAGCGIGKVLLLVLTMLGVLAKESQTYMILNFIFDTGFYFMPGFVGFSAAKIFGSNQYLGAFLGLVTVHPDWVSLVSAEKPVEFLGIGVSLVKYSSTLVPAILSVWIMSYIERFAKKIVPEMIKVFAEPLLIVILSVPLTFIVIGPVGNFISNLVADGSMFIYNHGGFIAIPILAMVYPWLVSIGIHKALSPVSISLVAERGFDPIIRVVALCSNMAQAAASLAVSFKTKNKALKSLAFSSSMTAFLGGITEPAMYGVNLKLKKPMYASMIGGAVAGLFAGIVKLKAFIYVTPGLLSLAMWISEDENFLFLAIVTLIISSIVTFIATWILGFDDPIDGSEDKVESTKFVNIGEKYKKLFSPLKGELIKLENVEDETFASGIMGKGVAIKPSEGKLYAPCDGIVSAVFKTGHAIGITTEDDIEVLIHIGIDTVSLEGKYFHSSLERGQRIKQGDLLVEFDLEKIKEAGYDTTTMIIITNSNDYLDVVPVNKVSINKSDDLLAII</sequence>
<feature type="transmembrane region" description="Helical" evidence="12">
    <location>
        <begin position="244"/>
        <end position="265"/>
    </location>
</feature>
<keyword evidence="4" id="KW-0762">Sugar transport</keyword>
<dbReference type="GO" id="GO:0090589">
    <property type="term" value="F:protein-phosphocysteine-trehalose phosphotransferase system transporter activity"/>
    <property type="evidence" value="ECO:0007669"/>
    <property type="project" value="TreeGrafter"/>
</dbReference>
<evidence type="ECO:0000259" key="14">
    <source>
        <dbReference type="PROSITE" id="PS51098"/>
    </source>
</evidence>
<dbReference type="Gene3D" id="3.30.1360.60">
    <property type="entry name" value="Glucose permease domain IIB"/>
    <property type="match status" value="1"/>
</dbReference>
<proteinExistence type="predicted"/>
<keyword evidence="6" id="KW-0598">Phosphotransferase system</keyword>
<feature type="domain" description="PTS EIIB type-1" evidence="14">
    <location>
        <begin position="4"/>
        <end position="86"/>
    </location>
</feature>
<dbReference type="PROSITE" id="PS51093">
    <property type="entry name" value="PTS_EIIA_TYPE_1"/>
    <property type="match status" value="1"/>
</dbReference>
<dbReference type="NCBIfam" id="TIGR00830">
    <property type="entry name" value="PTBA"/>
    <property type="match status" value="1"/>
</dbReference>